<dbReference type="EMBL" id="JAUJFL010000001">
    <property type="protein sequence ID" value="KAK2613685.1"/>
    <property type="molecule type" value="Genomic_DNA"/>
</dbReference>
<feature type="compositionally biased region" description="Basic and acidic residues" evidence="1">
    <location>
        <begin position="146"/>
        <end position="155"/>
    </location>
</feature>
<feature type="transmembrane region" description="Helical" evidence="2">
    <location>
        <begin position="299"/>
        <end position="325"/>
    </location>
</feature>
<keyword evidence="2" id="KW-0812">Transmembrane</keyword>
<keyword evidence="2" id="KW-0472">Membrane</keyword>
<comment type="caution">
    <text evidence="3">The sequence shown here is derived from an EMBL/GenBank/DDBJ whole genome shotgun (WGS) entry which is preliminary data.</text>
</comment>
<feature type="compositionally biased region" description="Basic residues" evidence="1">
    <location>
        <begin position="135"/>
        <end position="145"/>
    </location>
</feature>
<keyword evidence="2" id="KW-1133">Transmembrane helix</keyword>
<evidence type="ECO:0000313" key="3">
    <source>
        <dbReference type="EMBL" id="KAK2613685.1"/>
    </source>
</evidence>
<feature type="compositionally biased region" description="Basic residues" evidence="1">
    <location>
        <begin position="156"/>
        <end position="176"/>
    </location>
</feature>
<reference evidence="3" key="1">
    <citation type="submission" date="2023-06" db="EMBL/GenBank/DDBJ databases">
        <authorList>
            <person name="Noh H."/>
        </authorList>
    </citation>
    <scope>NUCLEOTIDE SEQUENCE</scope>
    <source>
        <strain evidence="3">DUCC20226</strain>
    </source>
</reference>
<accession>A0AAD9SR47</accession>
<dbReference type="Proteomes" id="UP001265746">
    <property type="component" value="Unassembled WGS sequence"/>
</dbReference>
<feature type="compositionally biased region" description="Basic and acidic residues" evidence="1">
    <location>
        <begin position="177"/>
        <end position="190"/>
    </location>
</feature>
<dbReference type="AlphaFoldDB" id="A0AAD9SR47"/>
<proteinExistence type="predicted"/>
<gene>
    <name evidence="3" type="ORF">N8I77_000578</name>
</gene>
<evidence type="ECO:0000256" key="2">
    <source>
        <dbReference type="SAM" id="Phobius"/>
    </source>
</evidence>
<feature type="transmembrane region" description="Helical" evidence="2">
    <location>
        <begin position="337"/>
        <end position="359"/>
    </location>
</feature>
<protein>
    <submittedName>
        <fullName evidence="3">Uncharacterized protein</fullName>
    </submittedName>
</protein>
<evidence type="ECO:0000313" key="4">
    <source>
        <dbReference type="Proteomes" id="UP001265746"/>
    </source>
</evidence>
<organism evidence="3 4">
    <name type="scientific">Phomopsis amygdali</name>
    <name type="common">Fusicoccum amygdali</name>
    <dbReference type="NCBI Taxonomy" id="1214568"/>
    <lineage>
        <taxon>Eukaryota</taxon>
        <taxon>Fungi</taxon>
        <taxon>Dikarya</taxon>
        <taxon>Ascomycota</taxon>
        <taxon>Pezizomycotina</taxon>
        <taxon>Sordariomycetes</taxon>
        <taxon>Sordariomycetidae</taxon>
        <taxon>Diaporthales</taxon>
        <taxon>Diaporthaceae</taxon>
        <taxon>Diaporthe</taxon>
    </lineage>
</organism>
<feature type="region of interest" description="Disordered" evidence="1">
    <location>
        <begin position="47"/>
        <end position="72"/>
    </location>
</feature>
<feature type="region of interest" description="Disordered" evidence="1">
    <location>
        <begin position="127"/>
        <end position="199"/>
    </location>
</feature>
<keyword evidence="4" id="KW-1185">Reference proteome</keyword>
<evidence type="ECO:0000256" key="1">
    <source>
        <dbReference type="SAM" id="MobiDB-lite"/>
    </source>
</evidence>
<feature type="region of interest" description="Disordered" evidence="1">
    <location>
        <begin position="258"/>
        <end position="285"/>
    </location>
</feature>
<sequence>MKFSVAAPFLFLVPALILALLTLLAGIKPAFMAETFIVRVALKPPFNKPDPPLPTTGPVSTRDPPPTLPTHRSIMEKMSPEMKDELSSYGSDIASIIGGLAVATLNLLTPERPERVPVDNDIGRLDTPVLFARSPSKRGRNKRPKHPSDTSTPKDGRKKRPKHHKDTGKQKHSKHHKDTENDKDAREKGHNAYTNDTNADGFSVTAHLLTNCAWKLKDKAQNCSRPWRLENLLLKEYYQDDDEDYMVSPLIMKKQVVNASEPEGESWEAQNEDEDEDEDEDEKAPWQAQKKKVANIRRAFARVHLAGCVFVGLSLLCTIASFFILPAFGKWLSIGNLVLALLATILLLTSSIFAAVFSARVRNFVAKDKAISEMIAVESGGKFQALA</sequence>
<name>A0AAD9SR47_PHOAM</name>
<feature type="compositionally biased region" description="Acidic residues" evidence="1">
    <location>
        <begin position="262"/>
        <end position="282"/>
    </location>
</feature>